<keyword evidence="2" id="KW-1185">Reference proteome</keyword>
<protein>
    <submittedName>
        <fullName evidence="1">Uncharacterized protein</fullName>
    </submittedName>
</protein>
<feature type="non-terminal residue" evidence="1">
    <location>
        <position position="53"/>
    </location>
</feature>
<name>A0ABD2NL33_9CUCU</name>
<evidence type="ECO:0000313" key="1">
    <source>
        <dbReference type="EMBL" id="KAL3279383.1"/>
    </source>
</evidence>
<organism evidence="1 2">
    <name type="scientific">Cryptolaemus montrouzieri</name>
    <dbReference type="NCBI Taxonomy" id="559131"/>
    <lineage>
        <taxon>Eukaryota</taxon>
        <taxon>Metazoa</taxon>
        <taxon>Ecdysozoa</taxon>
        <taxon>Arthropoda</taxon>
        <taxon>Hexapoda</taxon>
        <taxon>Insecta</taxon>
        <taxon>Pterygota</taxon>
        <taxon>Neoptera</taxon>
        <taxon>Endopterygota</taxon>
        <taxon>Coleoptera</taxon>
        <taxon>Polyphaga</taxon>
        <taxon>Cucujiformia</taxon>
        <taxon>Coccinelloidea</taxon>
        <taxon>Coccinellidae</taxon>
        <taxon>Scymninae</taxon>
        <taxon>Scymnini</taxon>
        <taxon>Cryptolaemus</taxon>
    </lineage>
</organism>
<reference evidence="1 2" key="1">
    <citation type="journal article" date="2021" name="BMC Biol.">
        <title>Horizontally acquired antibacterial genes associated with adaptive radiation of ladybird beetles.</title>
        <authorList>
            <person name="Li H.S."/>
            <person name="Tang X.F."/>
            <person name="Huang Y.H."/>
            <person name="Xu Z.Y."/>
            <person name="Chen M.L."/>
            <person name="Du X.Y."/>
            <person name="Qiu B.Y."/>
            <person name="Chen P.T."/>
            <person name="Zhang W."/>
            <person name="Slipinski A."/>
            <person name="Escalona H.E."/>
            <person name="Waterhouse R.M."/>
            <person name="Zwick A."/>
            <person name="Pang H."/>
        </authorList>
    </citation>
    <scope>NUCLEOTIDE SEQUENCE [LARGE SCALE GENOMIC DNA]</scope>
    <source>
        <strain evidence="1">SYSU2018</strain>
    </source>
</reference>
<dbReference type="AlphaFoldDB" id="A0ABD2NL33"/>
<accession>A0ABD2NL33</accession>
<dbReference type="EMBL" id="JABFTP020000124">
    <property type="protein sequence ID" value="KAL3279383.1"/>
    <property type="molecule type" value="Genomic_DNA"/>
</dbReference>
<proteinExistence type="predicted"/>
<gene>
    <name evidence="1" type="ORF">HHI36_016893</name>
</gene>
<dbReference type="Proteomes" id="UP001516400">
    <property type="component" value="Unassembled WGS sequence"/>
</dbReference>
<comment type="caution">
    <text evidence="1">The sequence shown here is derived from an EMBL/GenBank/DDBJ whole genome shotgun (WGS) entry which is preliminary data.</text>
</comment>
<sequence>MKPTDDQEIESVLSELKENASPAHDQITVRNIKNIKDSIVPNLTKLVNKALMS</sequence>
<evidence type="ECO:0000313" key="2">
    <source>
        <dbReference type="Proteomes" id="UP001516400"/>
    </source>
</evidence>